<evidence type="ECO:0000313" key="1">
    <source>
        <dbReference type="EMBL" id="PKT79774.1"/>
    </source>
</evidence>
<accession>A0A2N3PHB6</accession>
<organism evidence="1 2">
    <name type="scientific">Helicobacter winghamensis</name>
    <dbReference type="NCBI Taxonomy" id="157268"/>
    <lineage>
        <taxon>Bacteria</taxon>
        <taxon>Pseudomonadati</taxon>
        <taxon>Campylobacterota</taxon>
        <taxon>Epsilonproteobacteria</taxon>
        <taxon>Campylobacterales</taxon>
        <taxon>Helicobacteraceae</taxon>
        <taxon>Helicobacter</taxon>
    </lineage>
</organism>
<protein>
    <recommendedName>
        <fullName evidence="3">CDP-glycerol--glycerophosphate glycerophosphotransferase</fullName>
    </recommendedName>
</protein>
<gene>
    <name evidence="1" type="ORF">BCM31_05480</name>
</gene>
<dbReference type="GeneID" id="97290541"/>
<dbReference type="RefSeq" id="WP_006803043.1">
    <property type="nucleotide sequence ID" value="NZ_CABKOI010000019.1"/>
</dbReference>
<evidence type="ECO:0008006" key="3">
    <source>
        <dbReference type="Google" id="ProtNLM"/>
    </source>
</evidence>
<dbReference type="InterPro" id="IPR043148">
    <property type="entry name" value="TagF_C"/>
</dbReference>
<dbReference type="EMBL" id="MBPK01000046">
    <property type="protein sequence ID" value="PKT79774.1"/>
    <property type="molecule type" value="Genomic_DNA"/>
</dbReference>
<sequence length="393" mass="45745">MSKLSKLIKTPRLFFKDMFLNLKNNGRVPNSACRVFYTDFRVVLHTGEIAYTALVHLNLWYPYFEESKVKFVILVRKLEVFELMVEKYPQANIVYAKTKKEVDEFFNVFSGIRACFYPSNTGNNMSLLYQTRIKHIFIGHGDSDKASSFRKFFRVYDENWIAGDAHRDRFLNAGFSLNGLQFVKVGRPTLKEVFDEIDLGWRERFGGDLRLLYLPTWEGLYKEQDYSSLELLRDNLVKIKPLPFELSVKFHPHMGNGEKKFIYFDKELQKENLAEIKPVETNVSELIKKTNLFICDISGVVTECLAANAPIFLYIPKEKEIKIAQSNMPYEKYCYLFSSPSELYDSIKNVLEGNDFLAKGRLEAQEYILGKEETLNNAFIGHLKQFGEDICLE</sequence>
<comment type="caution">
    <text evidence="1">The sequence shown here is derived from an EMBL/GenBank/DDBJ whole genome shotgun (WGS) entry which is preliminary data.</text>
</comment>
<reference evidence="1 2" key="1">
    <citation type="submission" date="2016-07" db="EMBL/GenBank/DDBJ databases">
        <title>Detection of Helicobacter winghamensis from caecal content of red fox (Vulpes vulpes).</title>
        <authorList>
            <person name="Zanoni R.G."/>
            <person name="Florio D."/>
            <person name="Caffara M."/>
            <person name="Renzi M."/>
            <person name="Parisi A."/>
            <person name="Pasquali F."/>
            <person name="Manfreda G."/>
        </authorList>
    </citation>
    <scope>NUCLEOTIDE SEQUENCE [LARGE SCALE GENOMIC DNA]</scope>
    <source>
        <strain evidence="1 2">295_13</strain>
    </source>
</reference>
<dbReference type="AlphaFoldDB" id="A0A2N3PHB6"/>
<dbReference type="Proteomes" id="UP000233350">
    <property type="component" value="Unassembled WGS sequence"/>
</dbReference>
<proteinExistence type="predicted"/>
<evidence type="ECO:0000313" key="2">
    <source>
        <dbReference type="Proteomes" id="UP000233350"/>
    </source>
</evidence>
<dbReference type="STRING" id="556267.HWAG_01347"/>
<dbReference type="SUPFAM" id="SSF53756">
    <property type="entry name" value="UDP-Glycosyltransferase/glycogen phosphorylase"/>
    <property type="match status" value="1"/>
</dbReference>
<dbReference type="Gene3D" id="3.40.50.12580">
    <property type="match status" value="1"/>
</dbReference>
<name>A0A2N3PHB6_9HELI</name>
<keyword evidence="2" id="KW-1185">Reference proteome</keyword>
<dbReference type="OrthoDB" id="7806295at2"/>